<evidence type="ECO:0000313" key="3">
    <source>
        <dbReference type="EMBL" id="TRM68017.1"/>
    </source>
</evidence>
<comment type="caution">
    <text evidence="3">The sequence shown here is derived from an EMBL/GenBank/DDBJ whole genome shotgun (WGS) entry which is preliminary data.</text>
</comment>
<gene>
    <name evidence="3" type="ORF">BD626DRAFT_480565</name>
</gene>
<organism evidence="3 4">
    <name type="scientific">Schizophyllum amplum</name>
    <dbReference type="NCBI Taxonomy" id="97359"/>
    <lineage>
        <taxon>Eukaryota</taxon>
        <taxon>Fungi</taxon>
        <taxon>Dikarya</taxon>
        <taxon>Basidiomycota</taxon>
        <taxon>Agaricomycotina</taxon>
        <taxon>Agaricomycetes</taxon>
        <taxon>Agaricomycetidae</taxon>
        <taxon>Agaricales</taxon>
        <taxon>Schizophyllaceae</taxon>
        <taxon>Schizophyllum</taxon>
    </lineage>
</organism>
<name>A0A550CT94_9AGAR</name>
<feature type="compositionally biased region" description="Low complexity" evidence="2">
    <location>
        <begin position="111"/>
        <end position="140"/>
    </location>
</feature>
<sequence length="313" mass="33984">MLSNLDHSQRAELRSSTNPSRSFVFKSSRYANADPEVQPGWVRRRPKLSDSLLRTHATGATNVATSFPINGFVPLPNSKSFPQSLAKMPSFFQTSPSTSSAGLSPEGLQWTLPSPSLPRTTPQTTPTSYSSFSSLSSTPTTLCAPTPLPCARKDTQHVHSFSLSQVFAELRTPPTCNDGVGEPCGYFPLVSSPGRETTESQHTRKSTTESWGGGWADKRNDKAKATAEENVQALLRAMNYQGADAKLQEARDDLDDIIEKLAALRLESSGSDSSSVAGSDHERDEDHDNELALSMNHISHSADTHYTQTIPSC</sequence>
<proteinExistence type="predicted"/>
<dbReference type="AlphaFoldDB" id="A0A550CT94"/>
<keyword evidence="4" id="KW-1185">Reference proteome</keyword>
<feature type="region of interest" description="Disordered" evidence="2">
    <location>
        <begin position="92"/>
        <end position="140"/>
    </location>
</feature>
<feature type="region of interest" description="Disordered" evidence="2">
    <location>
        <begin position="268"/>
        <end position="290"/>
    </location>
</feature>
<feature type="region of interest" description="Disordered" evidence="2">
    <location>
        <begin position="193"/>
        <end position="224"/>
    </location>
</feature>
<dbReference type="OrthoDB" id="2945034at2759"/>
<dbReference type="EMBL" id="VDMD01000002">
    <property type="protein sequence ID" value="TRM68017.1"/>
    <property type="molecule type" value="Genomic_DNA"/>
</dbReference>
<evidence type="ECO:0000256" key="2">
    <source>
        <dbReference type="SAM" id="MobiDB-lite"/>
    </source>
</evidence>
<protein>
    <submittedName>
        <fullName evidence="3">Uncharacterized protein</fullName>
    </submittedName>
</protein>
<feature type="coiled-coil region" evidence="1">
    <location>
        <begin position="240"/>
        <end position="267"/>
    </location>
</feature>
<accession>A0A550CT94</accession>
<reference evidence="3 4" key="1">
    <citation type="journal article" date="2019" name="New Phytol.">
        <title>Comparative genomics reveals unique wood-decay strategies and fruiting body development in the Schizophyllaceae.</title>
        <authorList>
            <person name="Almasi E."/>
            <person name="Sahu N."/>
            <person name="Krizsan K."/>
            <person name="Balint B."/>
            <person name="Kovacs G.M."/>
            <person name="Kiss B."/>
            <person name="Cseklye J."/>
            <person name="Drula E."/>
            <person name="Henrissat B."/>
            <person name="Nagy I."/>
            <person name="Chovatia M."/>
            <person name="Adam C."/>
            <person name="LaButti K."/>
            <person name="Lipzen A."/>
            <person name="Riley R."/>
            <person name="Grigoriev I.V."/>
            <person name="Nagy L.G."/>
        </authorList>
    </citation>
    <scope>NUCLEOTIDE SEQUENCE [LARGE SCALE GENOMIC DNA]</scope>
    <source>
        <strain evidence="3 4">NL-1724</strain>
    </source>
</reference>
<evidence type="ECO:0000256" key="1">
    <source>
        <dbReference type="SAM" id="Coils"/>
    </source>
</evidence>
<keyword evidence="1" id="KW-0175">Coiled coil</keyword>
<evidence type="ECO:0000313" key="4">
    <source>
        <dbReference type="Proteomes" id="UP000320762"/>
    </source>
</evidence>
<feature type="compositionally biased region" description="Low complexity" evidence="2">
    <location>
        <begin position="268"/>
        <end position="278"/>
    </location>
</feature>
<feature type="compositionally biased region" description="Basic and acidic residues" evidence="2">
    <location>
        <begin position="279"/>
        <end position="290"/>
    </location>
</feature>
<dbReference type="Proteomes" id="UP000320762">
    <property type="component" value="Unassembled WGS sequence"/>
</dbReference>